<proteinExistence type="predicted"/>
<protein>
    <submittedName>
        <fullName evidence="1">Uncharacterized protein</fullName>
    </submittedName>
</protein>
<dbReference type="AlphaFoldDB" id="A0A974D0Q3"/>
<dbReference type="EMBL" id="CM004473">
    <property type="protein sequence ID" value="OCT82285.1"/>
    <property type="molecule type" value="Genomic_DNA"/>
</dbReference>
<evidence type="ECO:0000313" key="2">
    <source>
        <dbReference type="Proteomes" id="UP000694892"/>
    </source>
</evidence>
<dbReference type="Proteomes" id="UP000694892">
    <property type="component" value="Chromosome 4S"/>
</dbReference>
<organism evidence="1 2">
    <name type="scientific">Xenopus laevis</name>
    <name type="common">African clawed frog</name>
    <dbReference type="NCBI Taxonomy" id="8355"/>
    <lineage>
        <taxon>Eukaryota</taxon>
        <taxon>Metazoa</taxon>
        <taxon>Chordata</taxon>
        <taxon>Craniata</taxon>
        <taxon>Vertebrata</taxon>
        <taxon>Euteleostomi</taxon>
        <taxon>Amphibia</taxon>
        <taxon>Batrachia</taxon>
        <taxon>Anura</taxon>
        <taxon>Pipoidea</taxon>
        <taxon>Pipidae</taxon>
        <taxon>Xenopodinae</taxon>
        <taxon>Xenopus</taxon>
        <taxon>Xenopus</taxon>
    </lineage>
</organism>
<sequence length="253" mass="29744">MQQLLCILKTDLPPFYAILALNLSRKKQMISNSLLVESQKRSLQWSLQLVQPAILELQTPLWSNSKLAPLDKLPTPKEQTYSLPNSQWLIYHKVRAALYRLNKSKHQQFGTSSIMELLISENYRHSITHFYKELQNLILRKNSIKARAQWEHSIDFITDDQWTQALSSHSKWYILGMDPPNQLTRPAKKILHKILFQALRLIAQLWKSQLPPLYADLEKSVQCMCNMEQLIARRNNNSDQCIKIWQLWILENV</sequence>
<gene>
    <name evidence="1" type="ORF">XELAEV_18024806mg</name>
</gene>
<evidence type="ECO:0000313" key="1">
    <source>
        <dbReference type="EMBL" id="OCT82285.1"/>
    </source>
</evidence>
<reference evidence="2" key="1">
    <citation type="journal article" date="2016" name="Nature">
        <title>Genome evolution in the allotetraploid frog Xenopus laevis.</title>
        <authorList>
            <person name="Session A.M."/>
            <person name="Uno Y."/>
            <person name="Kwon T."/>
            <person name="Chapman J.A."/>
            <person name="Toyoda A."/>
            <person name="Takahashi S."/>
            <person name="Fukui A."/>
            <person name="Hikosaka A."/>
            <person name="Suzuki A."/>
            <person name="Kondo M."/>
            <person name="van Heeringen S.J."/>
            <person name="Quigley I."/>
            <person name="Heinz S."/>
            <person name="Ogino H."/>
            <person name="Ochi H."/>
            <person name="Hellsten U."/>
            <person name="Lyons J.B."/>
            <person name="Simakov O."/>
            <person name="Putnam N."/>
            <person name="Stites J."/>
            <person name="Kuroki Y."/>
            <person name="Tanaka T."/>
            <person name="Michiue T."/>
            <person name="Watanabe M."/>
            <person name="Bogdanovic O."/>
            <person name="Lister R."/>
            <person name="Georgiou G."/>
            <person name="Paranjpe S.S."/>
            <person name="van Kruijsbergen I."/>
            <person name="Shu S."/>
            <person name="Carlson J."/>
            <person name="Kinoshita T."/>
            <person name="Ohta Y."/>
            <person name="Mawaribuchi S."/>
            <person name="Jenkins J."/>
            <person name="Grimwood J."/>
            <person name="Schmutz J."/>
            <person name="Mitros T."/>
            <person name="Mozaffari S.V."/>
            <person name="Suzuki Y."/>
            <person name="Haramoto Y."/>
            <person name="Yamamoto T.S."/>
            <person name="Takagi C."/>
            <person name="Heald R."/>
            <person name="Miller K."/>
            <person name="Haudenschild C."/>
            <person name="Kitzman J."/>
            <person name="Nakayama T."/>
            <person name="Izutsu Y."/>
            <person name="Robert J."/>
            <person name="Fortriede J."/>
            <person name="Burns K."/>
            <person name="Lotay V."/>
            <person name="Karimi K."/>
            <person name="Yasuoka Y."/>
            <person name="Dichmann D.S."/>
            <person name="Flajnik M.F."/>
            <person name="Houston D.W."/>
            <person name="Shendure J."/>
            <person name="DuPasquier L."/>
            <person name="Vize P.D."/>
            <person name="Zorn A.M."/>
            <person name="Ito M."/>
            <person name="Marcotte E.M."/>
            <person name="Wallingford J.B."/>
            <person name="Ito Y."/>
            <person name="Asashima M."/>
            <person name="Ueno N."/>
            <person name="Matsuda Y."/>
            <person name="Veenstra G.J."/>
            <person name="Fujiyama A."/>
            <person name="Harland R.M."/>
            <person name="Taira M."/>
            <person name="Rokhsar D.S."/>
        </authorList>
    </citation>
    <scope>NUCLEOTIDE SEQUENCE [LARGE SCALE GENOMIC DNA]</scope>
    <source>
        <strain evidence="2">J</strain>
    </source>
</reference>
<name>A0A974D0Q3_XENLA</name>
<accession>A0A974D0Q3</accession>